<feature type="domain" description="TEA" evidence="8">
    <location>
        <begin position="32"/>
        <end position="114"/>
    </location>
</feature>
<keyword evidence="5" id="KW-0539">Nucleus</keyword>
<dbReference type="GO" id="GO:0000981">
    <property type="term" value="F:DNA-binding transcription factor activity, RNA polymerase II-specific"/>
    <property type="evidence" value="ECO:0007669"/>
    <property type="project" value="TreeGrafter"/>
</dbReference>
<dbReference type="PANTHER" id="PTHR11834:SF0">
    <property type="entry name" value="PROTEIN SCALLOPED"/>
    <property type="match status" value="1"/>
</dbReference>
<evidence type="ECO:0000256" key="3">
    <source>
        <dbReference type="ARBA" id="ARBA00023015"/>
    </source>
</evidence>
<evidence type="ECO:0000256" key="7">
    <source>
        <dbReference type="SAM" id="MobiDB-lite"/>
    </source>
</evidence>
<dbReference type="AlphaFoldDB" id="A0A9W7YC33"/>
<evidence type="ECO:0000259" key="8">
    <source>
        <dbReference type="PROSITE" id="PS51088"/>
    </source>
</evidence>
<evidence type="ECO:0000313" key="10">
    <source>
        <dbReference type="Proteomes" id="UP001143981"/>
    </source>
</evidence>
<dbReference type="EMBL" id="JANBOI010000005">
    <property type="protein sequence ID" value="KAJ1736009.1"/>
    <property type="molecule type" value="Genomic_DNA"/>
</dbReference>
<dbReference type="InterPro" id="IPR050937">
    <property type="entry name" value="TEC1_TEAD_TF"/>
</dbReference>
<keyword evidence="4" id="KW-0804">Transcription</keyword>
<gene>
    <name evidence="9" type="ORF">LPJ61_000226</name>
</gene>
<proteinExistence type="inferred from homology"/>
<evidence type="ECO:0000313" key="9">
    <source>
        <dbReference type="EMBL" id="KAJ1736009.1"/>
    </source>
</evidence>
<dbReference type="GO" id="GO:0005667">
    <property type="term" value="C:transcription regulator complex"/>
    <property type="evidence" value="ECO:0007669"/>
    <property type="project" value="TreeGrafter"/>
</dbReference>
<keyword evidence="3" id="KW-0805">Transcription regulation</keyword>
<keyword evidence="10" id="KW-1185">Reference proteome</keyword>
<dbReference type="GO" id="GO:0000978">
    <property type="term" value="F:RNA polymerase II cis-regulatory region sequence-specific DNA binding"/>
    <property type="evidence" value="ECO:0007669"/>
    <property type="project" value="TreeGrafter"/>
</dbReference>
<evidence type="ECO:0000256" key="2">
    <source>
        <dbReference type="ARBA" id="ARBA00008421"/>
    </source>
</evidence>
<feature type="DNA-binding region" description="TEA" evidence="6">
    <location>
        <begin position="32"/>
        <end position="114"/>
    </location>
</feature>
<comment type="subcellular location">
    <subcellularLocation>
        <location evidence="1">Nucleus</location>
    </subcellularLocation>
</comment>
<reference evidence="9" key="1">
    <citation type="submission" date="2022-07" db="EMBL/GenBank/DDBJ databases">
        <title>Phylogenomic reconstructions and comparative analyses of Kickxellomycotina fungi.</title>
        <authorList>
            <person name="Reynolds N.K."/>
            <person name="Stajich J.E."/>
            <person name="Barry K."/>
            <person name="Grigoriev I.V."/>
            <person name="Crous P."/>
            <person name="Smith M.E."/>
        </authorList>
    </citation>
    <scope>NUCLEOTIDE SEQUENCE</scope>
    <source>
        <strain evidence="9">BCRC 34381</strain>
    </source>
</reference>
<feature type="compositionally biased region" description="Low complexity" evidence="7">
    <location>
        <begin position="596"/>
        <end position="612"/>
    </location>
</feature>
<feature type="region of interest" description="Disordered" evidence="7">
    <location>
        <begin position="586"/>
        <end position="620"/>
    </location>
</feature>
<dbReference type="GO" id="GO:0005634">
    <property type="term" value="C:nucleus"/>
    <property type="evidence" value="ECO:0007669"/>
    <property type="project" value="UniProtKB-SubCell"/>
</dbReference>
<dbReference type="Proteomes" id="UP001143981">
    <property type="component" value="Unassembled WGS sequence"/>
</dbReference>
<dbReference type="InterPro" id="IPR000818">
    <property type="entry name" value="TEA/ATTS_dom"/>
</dbReference>
<sequence length="634" mass="66827">MSPGDPAMDIETVCSILTDLDSASYHTASEQRQALDDVWPPQLEESFIEAVSVFAPVGQKKYWVEETRSDRPSTELIGRNDIISRFIFMKTNLFRTRKQVSSHIQVWAHCKKPPSGRDMPADEFERLQVMIRQYYSRRQSDHRQCKKKGRRVVSTGSAPAADRMLARSALSIYMGESSPALAASSTPGERKRDSLWLDDSPAKRCRRVVSEMSPLDLGSFRKRSEDTPEMLPVEPHGIHSHWRSSHSNALFDVCTAVGGPQTTSSQPLPQNTPLLAHPAMLVQSLDLPMGASHVIYDLGISSPVDPSVAVFAATIAAMSGFEGGCASPAMDSSKCAAEAATLAPGVLLPHALNGLPPADRGHELSFATSAISAFASATCAADSPSRLPPHHGHGLAGDPFCSAPARAAGTAVRFGEGHASAFLDHFTDGTSGDVYTPLPPLAAWGHPDVGDDAAYEFRLAESDIFMDASVAGRAAFDLRESAAAVATSTAPSTSSGPAPPCTQDAPSTLTNSAAHATGGPQPWTLSDIAEAAGQPNTGSSATTEASDLSADRTDTTGEPASSPTATGVPECFAAERADRIHSRIADASCDPGLPTGRGSSESSLPSGSSRSSPDGDDGSIDWSVIFAQYLQSIG</sequence>
<feature type="compositionally biased region" description="Polar residues" evidence="7">
    <location>
        <begin position="534"/>
        <end position="546"/>
    </location>
</feature>
<evidence type="ECO:0000256" key="1">
    <source>
        <dbReference type="ARBA" id="ARBA00004123"/>
    </source>
</evidence>
<evidence type="ECO:0000256" key="4">
    <source>
        <dbReference type="ARBA" id="ARBA00023163"/>
    </source>
</evidence>
<feature type="region of interest" description="Disordered" evidence="7">
    <location>
        <begin position="487"/>
        <end position="569"/>
    </location>
</feature>
<protein>
    <recommendedName>
        <fullName evidence="8">TEA domain-containing protein</fullName>
    </recommendedName>
</protein>
<feature type="compositionally biased region" description="Polar residues" evidence="7">
    <location>
        <begin position="504"/>
        <end position="514"/>
    </location>
</feature>
<evidence type="ECO:0000256" key="6">
    <source>
        <dbReference type="PROSITE-ProRule" id="PRU00505"/>
    </source>
</evidence>
<organism evidence="9 10">
    <name type="scientific">Coemansia biformis</name>
    <dbReference type="NCBI Taxonomy" id="1286918"/>
    <lineage>
        <taxon>Eukaryota</taxon>
        <taxon>Fungi</taxon>
        <taxon>Fungi incertae sedis</taxon>
        <taxon>Zoopagomycota</taxon>
        <taxon>Kickxellomycotina</taxon>
        <taxon>Kickxellomycetes</taxon>
        <taxon>Kickxellales</taxon>
        <taxon>Kickxellaceae</taxon>
        <taxon>Coemansia</taxon>
    </lineage>
</organism>
<dbReference type="Gene3D" id="6.10.20.40">
    <property type="entry name" value="TEA/ATTS domain"/>
    <property type="match status" value="1"/>
</dbReference>
<feature type="compositionally biased region" description="Polar residues" evidence="7">
    <location>
        <begin position="556"/>
        <end position="565"/>
    </location>
</feature>
<accession>A0A9W7YC33</accession>
<comment type="similarity">
    <text evidence="2">Belongs to the TEC1 family.</text>
</comment>
<dbReference type="PANTHER" id="PTHR11834">
    <property type="entry name" value="TRANSCRIPTIONAL ENHANCER FACTOR TEF RELATED"/>
    <property type="match status" value="1"/>
</dbReference>
<name>A0A9W7YC33_9FUNG</name>
<dbReference type="PROSITE" id="PS51088">
    <property type="entry name" value="TEA_2"/>
    <property type="match status" value="1"/>
</dbReference>
<comment type="caution">
    <text evidence="9">The sequence shown here is derived from an EMBL/GenBank/DDBJ whole genome shotgun (WGS) entry which is preliminary data.</text>
</comment>
<dbReference type="OrthoDB" id="10006572at2759"/>
<feature type="compositionally biased region" description="Low complexity" evidence="7">
    <location>
        <begin position="487"/>
        <end position="496"/>
    </location>
</feature>
<dbReference type="SMART" id="SM00426">
    <property type="entry name" value="TEA"/>
    <property type="match status" value="1"/>
</dbReference>
<evidence type="ECO:0000256" key="5">
    <source>
        <dbReference type="ARBA" id="ARBA00023242"/>
    </source>
</evidence>
<dbReference type="InterPro" id="IPR038096">
    <property type="entry name" value="TEA/ATTS_sf"/>
</dbReference>
<dbReference type="Pfam" id="PF01285">
    <property type="entry name" value="TEA"/>
    <property type="match status" value="1"/>
</dbReference>